<dbReference type="InterPro" id="IPR024169">
    <property type="entry name" value="SP_NH2Trfase/AEP_transaminase"/>
</dbReference>
<reference evidence="12" key="1">
    <citation type="submission" date="2025-08" db="UniProtKB">
        <authorList>
            <consortium name="RefSeq"/>
        </authorList>
    </citation>
    <scope>IDENTIFICATION</scope>
    <source>
        <tissue evidence="12">Gonads</tissue>
    </source>
</reference>
<evidence type="ECO:0000313" key="11">
    <source>
        <dbReference type="Proteomes" id="UP000085678"/>
    </source>
</evidence>
<dbReference type="GO" id="GO:0047304">
    <property type="term" value="F:2-aminoethylphosphonate-pyruvate transaminase activity"/>
    <property type="evidence" value="ECO:0007669"/>
    <property type="project" value="UniProtKB-EC"/>
</dbReference>
<organism evidence="11 12">
    <name type="scientific">Lingula anatina</name>
    <name type="common">Brachiopod</name>
    <name type="synonym">Lingula unguis</name>
    <dbReference type="NCBI Taxonomy" id="7574"/>
    <lineage>
        <taxon>Eukaryota</taxon>
        <taxon>Metazoa</taxon>
        <taxon>Spiralia</taxon>
        <taxon>Lophotrochozoa</taxon>
        <taxon>Brachiopoda</taxon>
        <taxon>Linguliformea</taxon>
        <taxon>Lingulata</taxon>
        <taxon>Lingulida</taxon>
        <taxon>Linguloidea</taxon>
        <taxon>Lingulidae</taxon>
        <taxon>Lingula</taxon>
    </lineage>
</organism>
<comment type="catalytic activity">
    <reaction evidence="7">
        <text>glyoxylate + L-alanine = glycine + pyruvate</text>
        <dbReference type="Rhea" id="RHEA:24248"/>
        <dbReference type="ChEBI" id="CHEBI:15361"/>
        <dbReference type="ChEBI" id="CHEBI:36655"/>
        <dbReference type="ChEBI" id="CHEBI:57305"/>
        <dbReference type="ChEBI" id="CHEBI:57972"/>
        <dbReference type="EC" id="2.6.1.44"/>
    </reaction>
</comment>
<dbReference type="Proteomes" id="UP000085678">
    <property type="component" value="Unplaced"/>
</dbReference>
<dbReference type="Gene3D" id="3.40.640.10">
    <property type="entry name" value="Type I PLP-dependent aspartate aminotransferase-like (Major domain)"/>
    <property type="match status" value="1"/>
</dbReference>
<evidence type="ECO:0000256" key="9">
    <source>
        <dbReference type="PIRSR" id="PIRSR000524-50"/>
    </source>
</evidence>
<name>A0A1S3HFY4_LINAN</name>
<keyword evidence="3" id="KW-0808">Transferase</keyword>
<evidence type="ECO:0000256" key="1">
    <source>
        <dbReference type="ARBA" id="ARBA00001933"/>
    </source>
</evidence>
<keyword evidence="11" id="KW-1185">Reference proteome</keyword>
<evidence type="ECO:0000256" key="3">
    <source>
        <dbReference type="ARBA" id="ARBA00022679"/>
    </source>
</evidence>
<evidence type="ECO:0000313" key="12">
    <source>
        <dbReference type="RefSeq" id="XP_013384391.1"/>
    </source>
</evidence>
<keyword evidence="4 7" id="KW-0663">Pyridoxal phosphate</keyword>
<dbReference type="NCBIfam" id="NF010006">
    <property type="entry name" value="PRK13479.1"/>
    <property type="match status" value="1"/>
</dbReference>
<dbReference type="RefSeq" id="XP_013384391.1">
    <property type="nucleotide sequence ID" value="XM_013528937.2"/>
</dbReference>
<proteinExistence type="inferred from homology"/>
<dbReference type="EC" id="2.6.1.44" evidence="7"/>
<protein>
    <recommendedName>
        <fullName evidence="7">Alanine--glyoxylate aminotransferase</fullName>
        <ecNumber evidence="7">2.6.1.44</ecNumber>
    </recommendedName>
</protein>
<evidence type="ECO:0000256" key="6">
    <source>
        <dbReference type="ARBA" id="ARBA00049460"/>
    </source>
</evidence>
<dbReference type="InterPro" id="IPR012703">
    <property type="entry name" value="NH2EtPonate_pyrv_transaminase"/>
</dbReference>
<dbReference type="NCBIfam" id="TIGR02326">
    <property type="entry name" value="transamin_PhnW"/>
    <property type="match status" value="1"/>
</dbReference>
<dbReference type="InterPro" id="IPR015424">
    <property type="entry name" value="PyrdxlP-dep_Trfase"/>
</dbReference>
<feature type="domain" description="Aminotransferase class V" evidence="10">
    <location>
        <begin position="29"/>
        <end position="333"/>
    </location>
</feature>
<evidence type="ECO:0000256" key="5">
    <source>
        <dbReference type="ARBA" id="ARBA00023317"/>
    </source>
</evidence>
<gene>
    <name evidence="12" type="primary">LOC106154550</name>
</gene>
<dbReference type="Gene3D" id="3.90.1150.10">
    <property type="entry name" value="Aspartate Aminotransferase, domain 1"/>
    <property type="match status" value="1"/>
</dbReference>
<evidence type="ECO:0000259" key="10">
    <source>
        <dbReference type="Pfam" id="PF00266"/>
    </source>
</evidence>
<keyword evidence="2" id="KW-0032">Aminotransferase</keyword>
<dbReference type="GO" id="GO:0019700">
    <property type="term" value="P:organic phosphonate catabolic process"/>
    <property type="evidence" value="ECO:0007669"/>
    <property type="project" value="InterPro"/>
</dbReference>
<dbReference type="InterPro" id="IPR000192">
    <property type="entry name" value="Aminotrans_V_dom"/>
</dbReference>
<comment type="cofactor">
    <cofactor evidence="1 7 9">
        <name>pyridoxal 5'-phosphate</name>
        <dbReference type="ChEBI" id="CHEBI:597326"/>
    </cofactor>
</comment>
<dbReference type="PANTHER" id="PTHR42778">
    <property type="entry name" value="2-AMINOETHYLPHOSPHONATE--PYRUVATE TRANSAMINASE"/>
    <property type="match status" value="1"/>
</dbReference>
<accession>A0A1S3HFY4</accession>
<comment type="similarity">
    <text evidence="7">Belongs to the class-V pyridoxal-phosphate-dependent aminotransferase family.</text>
</comment>
<dbReference type="OrthoDB" id="7403325at2759"/>
<dbReference type="GO" id="GO:0008453">
    <property type="term" value="F:alanine-glyoxylate transaminase activity"/>
    <property type="evidence" value="ECO:0007669"/>
    <property type="project" value="UniProtKB-EC"/>
</dbReference>
<evidence type="ECO:0000256" key="4">
    <source>
        <dbReference type="ARBA" id="ARBA00022898"/>
    </source>
</evidence>
<dbReference type="InterPro" id="IPR015421">
    <property type="entry name" value="PyrdxlP-dep_Trfase_major"/>
</dbReference>
<dbReference type="HAMAP" id="MF_01376">
    <property type="entry name" value="PhnW_aminotrans_5"/>
    <property type="match status" value="1"/>
</dbReference>
<dbReference type="PIRSF" id="PIRSF000524">
    <property type="entry name" value="SPT"/>
    <property type="match status" value="1"/>
</dbReference>
<evidence type="ECO:0000256" key="7">
    <source>
        <dbReference type="PIRNR" id="PIRNR000524"/>
    </source>
</evidence>
<dbReference type="Pfam" id="PF00266">
    <property type="entry name" value="Aminotran_5"/>
    <property type="match status" value="1"/>
</dbReference>
<dbReference type="SUPFAM" id="SSF53383">
    <property type="entry name" value="PLP-dependent transferases"/>
    <property type="match status" value="1"/>
</dbReference>
<dbReference type="AlphaFoldDB" id="A0A1S3HFY4"/>
<dbReference type="NCBIfam" id="TIGR03301">
    <property type="entry name" value="PhnW-AepZ"/>
    <property type="match status" value="1"/>
</dbReference>
<dbReference type="InterPro" id="IPR015422">
    <property type="entry name" value="PyrdxlP-dep_Trfase_small"/>
</dbReference>
<dbReference type="PANTHER" id="PTHR42778:SF1">
    <property type="entry name" value="2-AMINOETHYLPHOSPHONATE--PYRUVATE TRANSAMINASE"/>
    <property type="match status" value="1"/>
</dbReference>
<keyword evidence="5" id="KW-0670">Pyruvate</keyword>
<dbReference type="GeneID" id="106154550"/>
<evidence type="ECO:0000256" key="8">
    <source>
        <dbReference type="PIRSR" id="PIRSR000524-1"/>
    </source>
</evidence>
<evidence type="ECO:0000256" key="2">
    <source>
        <dbReference type="ARBA" id="ARBA00022576"/>
    </source>
</evidence>
<comment type="catalytic activity">
    <reaction evidence="6">
        <text>(2-aminoethyl)phosphonate + pyruvate = phosphonoacetaldehyde + L-alanine</text>
        <dbReference type="Rhea" id="RHEA:17021"/>
        <dbReference type="ChEBI" id="CHEBI:15361"/>
        <dbReference type="ChEBI" id="CHEBI:57418"/>
        <dbReference type="ChEBI" id="CHEBI:57972"/>
        <dbReference type="ChEBI" id="CHEBI:58383"/>
        <dbReference type="EC" id="2.6.1.37"/>
    </reaction>
</comment>
<sequence>MDVFNASVDKKLFTPGPLGVSMTTKQAMLRDLGSRDTAFIDTVKKIRSKLLDVAGVPAQVFTSVPVQGSGTYAVEAVFHTALPTTGKALLLVNGAYGKRMKKICELAGLAHQTEIFSENMKVAPSAVEEILQNDPSFTLVAVVHCETSSGIINPVSEIGCIVKNHIPDASYFVDAMSSFGAIPLDLQASKVDYLVSSANKCLEGVPGFSFVIARLDHLLQCKGNSTSLSLDLYDQYDNLEKTHQFRFTPPTHSMLAFQQALLELEQEGGVLERGKRYQKNCQIIREGMKKFGFREFLDSSHKGYIITSFCFPKDPKFVFEEFYHRLNEKGLVIYPGKVLDSDCFRIGNIGHLFPDDMTHLLQCIKEVCQEMEMSFPINN</sequence>
<feature type="binding site" evidence="8">
    <location>
        <position position="345"/>
    </location>
    <ligand>
        <name>substrate</name>
    </ligand>
</feature>
<feature type="modified residue" description="N6-(pyridoxal phosphate)lysine" evidence="9">
    <location>
        <position position="200"/>
    </location>
</feature>